<evidence type="ECO:0000313" key="3">
    <source>
        <dbReference type="EMBL" id="MBY4638099.1"/>
    </source>
</evidence>
<feature type="region of interest" description="Disordered" evidence="1">
    <location>
        <begin position="94"/>
        <end position="134"/>
    </location>
</feature>
<proteinExistence type="predicted"/>
<comment type="caution">
    <text evidence="3">The sequence shown here is derived from an EMBL/GenBank/DDBJ whole genome shotgun (WGS) entry which is preliminary data.</text>
</comment>
<accession>A0ABS7MGG2</accession>
<dbReference type="Proteomes" id="UP001166571">
    <property type="component" value="Unassembled WGS sequence"/>
</dbReference>
<dbReference type="EMBL" id="JAILXK010000002">
    <property type="protein sequence ID" value="MBY4638099.1"/>
    <property type="molecule type" value="Genomic_DNA"/>
</dbReference>
<feature type="signal peptide" evidence="2">
    <location>
        <begin position="1"/>
        <end position="34"/>
    </location>
</feature>
<sequence>MINLRAPSRQSRFTLLCVSTFIAAVGSIPAAANAQENCPGASAPNGKVFGKRFGKLMGAAGVAAITGRKAAARAAADAAARDTADSARENAVAAAAASGCRDDETPPPVDSDASTPAQNNARARKSASAASYSRPSEMPISAEIKAQKSAFVEFSKVRCSDCEGGHDYEAWASRYFHSELLGDAKAWTAKLAKMEPGEKLNWQGTENYGTITMREQAKVGGFDCKIYDWLLEKGKASARREGLICWGKASSFSASDSWVEVY</sequence>
<name>A0ABS7MGG2_9SPHN</name>
<organism evidence="3 4">
    <name type="scientific">Sphingopyxis jiangsuensis</name>
    <dbReference type="NCBI Taxonomy" id="2871171"/>
    <lineage>
        <taxon>Bacteria</taxon>
        <taxon>Pseudomonadati</taxon>
        <taxon>Pseudomonadota</taxon>
        <taxon>Alphaproteobacteria</taxon>
        <taxon>Sphingomonadales</taxon>
        <taxon>Sphingomonadaceae</taxon>
        <taxon>Sphingopyxis</taxon>
    </lineage>
</organism>
<evidence type="ECO:0000256" key="1">
    <source>
        <dbReference type="SAM" id="MobiDB-lite"/>
    </source>
</evidence>
<keyword evidence="4" id="KW-1185">Reference proteome</keyword>
<evidence type="ECO:0000256" key="2">
    <source>
        <dbReference type="SAM" id="SignalP"/>
    </source>
</evidence>
<gene>
    <name evidence="3" type="ORF">K5P26_13210</name>
</gene>
<evidence type="ECO:0000313" key="4">
    <source>
        <dbReference type="Proteomes" id="UP001166571"/>
    </source>
</evidence>
<dbReference type="RefSeq" id="WP_222137128.1">
    <property type="nucleotide sequence ID" value="NZ_JAILXK010000002.1"/>
</dbReference>
<feature type="chain" id="PRO_5047331003" evidence="2">
    <location>
        <begin position="35"/>
        <end position="262"/>
    </location>
</feature>
<reference evidence="3" key="1">
    <citation type="submission" date="2021-08" db="EMBL/GenBank/DDBJ databases">
        <title>Sphingopyxis panaciterrulae sp. nov., isolated from the surface water of the Yellow Sea.</title>
        <authorList>
            <person name="Gao Z."/>
            <person name="Zhang D."/>
            <person name="Zhang A."/>
        </authorList>
    </citation>
    <scope>NUCLEOTIDE SEQUENCE</scope>
    <source>
        <strain evidence="3">XHP0097</strain>
    </source>
</reference>
<keyword evidence="2" id="KW-0732">Signal</keyword>
<protein>
    <submittedName>
        <fullName evidence="3">Uncharacterized protein</fullName>
    </submittedName>
</protein>